<dbReference type="WBParaSite" id="PSAMB.scaffold4939size13103.g25555.t1">
    <property type="protein sequence ID" value="PSAMB.scaffold4939size13103.g25555.t1"/>
    <property type="gene ID" value="PSAMB.scaffold4939size13103.g25555"/>
</dbReference>
<keyword evidence="5" id="KW-0539">Nucleus</keyword>
<evidence type="ECO:0000256" key="2">
    <source>
        <dbReference type="ARBA" id="ARBA00023015"/>
    </source>
</evidence>
<feature type="region of interest" description="Disordered" evidence="6">
    <location>
        <begin position="22"/>
        <end position="71"/>
    </location>
</feature>
<feature type="compositionally biased region" description="Basic and acidic residues" evidence="6">
    <location>
        <begin position="136"/>
        <end position="153"/>
    </location>
</feature>
<protein>
    <submittedName>
        <fullName evidence="9">BHLH domain-containing protein</fullName>
    </submittedName>
</protein>
<name>A0A914WS43_9BILA</name>
<dbReference type="Gene3D" id="4.10.280.10">
    <property type="entry name" value="Helix-loop-helix DNA-binding domain"/>
    <property type="match status" value="1"/>
</dbReference>
<dbReference type="GO" id="GO:0000978">
    <property type="term" value="F:RNA polymerase II cis-regulatory region sequence-specific DNA binding"/>
    <property type="evidence" value="ECO:0007669"/>
    <property type="project" value="TreeGrafter"/>
</dbReference>
<dbReference type="InterPro" id="IPR051098">
    <property type="entry name" value="NeuroDiff_E-box_TFs"/>
</dbReference>
<dbReference type="Proteomes" id="UP000887566">
    <property type="component" value="Unplaced"/>
</dbReference>
<sequence>MGGAGRRLGSPSPLARSLSLALSRDLAPDQTPRRFHPPAEMDGAAPGGIDDPLSGSQLSSPSDSYIGIGGGAQLSPRDAYDYVGGGLNSLATVTTTASSTSARGTASVGSVRPHVGKKRGKSVKSPCSEDDDDDDGSAHSNEERESERRFQNNARERVRVRDINSAFKELGRMCAAHLSADKTQTKLGVLHQAVQVITGLEEQVRHRNLNPKAACLKRREEEKLTGMDDKALLGGSHPMSMMVTAGGSYPDPTTSSHSLH</sequence>
<keyword evidence="4" id="KW-0804">Transcription</keyword>
<evidence type="ECO:0000313" key="8">
    <source>
        <dbReference type="Proteomes" id="UP000887566"/>
    </source>
</evidence>
<dbReference type="PANTHER" id="PTHR11793">
    <property type="entry name" value="BASIC HELIX-LOOP-HELIX TRANSCRIPTION FACTOR"/>
    <property type="match status" value="1"/>
</dbReference>
<keyword evidence="2" id="KW-0805">Transcription regulation</keyword>
<dbReference type="FunFam" id="4.10.280.10:FF:000001">
    <property type="entry name" value="Putative transcription factor 12"/>
    <property type="match status" value="1"/>
</dbReference>
<dbReference type="GO" id="GO:0005667">
    <property type="term" value="C:transcription regulator complex"/>
    <property type="evidence" value="ECO:0007669"/>
    <property type="project" value="TreeGrafter"/>
</dbReference>
<evidence type="ECO:0000256" key="5">
    <source>
        <dbReference type="ARBA" id="ARBA00023242"/>
    </source>
</evidence>
<dbReference type="SMART" id="SM00353">
    <property type="entry name" value="HLH"/>
    <property type="match status" value="1"/>
</dbReference>
<dbReference type="InterPro" id="IPR036638">
    <property type="entry name" value="HLH_DNA-bd_sf"/>
</dbReference>
<feature type="compositionally biased region" description="Low complexity" evidence="6">
    <location>
        <begin position="95"/>
        <end position="110"/>
    </location>
</feature>
<accession>A0A914WS43</accession>
<keyword evidence="8" id="KW-1185">Reference proteome</keyword>
<dbReference type="AlphaFoldDB" id="A0A914WS43"/>
<organism evidence="8 9">
    <name type="scientific">Plectus sambesii</name>
    <dbReference type="NCBI Taxonomy" id="2011161"/>
    <lineage>
        <taxon>Eukaryota</taxon>
        <taxon>Metazoa</taxon>
        <taxon>Ecdysozoa</taxon>
        <taxon>Nematoda</taxon>
        <taxon>Chromadorea</taxon>
        <taxon>Plectida</taxon>
        <taxon>Plectina</taxon>
        <taxon>Plectoidea</taxon>
        <taxon>Plectidae</taxon>
        <taxon>Plectus</taxon>
    </lineage>
</organism>
<dbReference type="PROSITE" id="PS50888">
    <property type="entry name" value="BHLH"/>
    <property type="match status" value="1"/>
</dbReference>
<evidence type="ECO:0000256" key="3">
    <source>
        <dbReference type="ARBA" id="ARBA00023125"/>
    </source>
</evidence>
<evidence type="ECO:0000256" key="6">
    <source>
        <dbReference type="SAM" id="MobiDB-lite"/>
    </source>
</evidence>
<dbReference type="InterPro" id="IPR011598">
    <property type="entry name" value="bHLH_dom"/>
</dbReference>
<feature type="domain" description="BHLH" evidence="7">
    <location>
        <begin position="147"/>
        <end position="200"/>
    </location>
</feature>
<proteinExistence type="predicted"/>
<dbReference type="GO" id="GO:0000981">
    <property type="term" value="F:DNA-binding transcription factor activity, RNA polymerase II-specific"/>
    <property type="evidence" value="ECO:0007669"/>
    <property type="project" value="TreeGrafter"/>
</dbReference>
<evidence type="ECO:0000313" key="9">
    <source>
        <dbReference type="WBParaSite" id="PSAMB.scaffold4939size13103.g25555.t1"/>
    </source>
</evidence>
<comment type="subcellular location">
    <subcellularLocation>
        <location evidence="1">Nucleus</location>
    </subcellularLocation>
</comment>
<reference evidence="9" key="1">
    <citation type="submission" date="2022-11" db="UniProtKB">
        <authorList>
            <consortium name="WormBaseParasite"/>
        </authorList>
    </citation>
    <scope>IDENTIFICATION</scope>
</reference>
<evidence type="ECO:0000259" key="7">
    <source>
        <dbReference type="PROSITE" id="PS50888"/>
    </source>
</evidence>
<dbReference type="GO" id="GO:0000785">
    <property type="term" value="C:chromatin"/>
    <property type="evidence" value="ECO:0007669"/>
    <property type="project" value="TreeGrafter"/>
</dbReference>
<dbReference type="Pfam" id="PF00010">
    <property type="entry name" value="HLH"/>
    <property type="match status" value="1"/>
</dbReference>
<dbReference type="GO" id="GO:0005634">
    <property type="term" value="C:nucleus"/>
    <property type="evidence" value="ECO:0007669"/>
    <property type="project" value="UniProtKB-SubCell"/>
</dbReference>
<dbReference type="CDD" id="cd18945">
    <property type="entry name" value="bHLH_E-protein_TCF4_E2-2"/>
    <property type="match status" value="1"/>
</dbReference>
<keyword evidence="3" id="KW-0238">DNA-binding</keyword>
<feature type="compositionally biased region" description="Low complexity" evidence="6">
    <location>
        <begin position="50"/>
        <end position="64"/>
    </location>
</feature>
<evidence type="ECO:0000256" key="1">
    <source>
        <dbReference type="ARBA" id="ARBA00004123"/>
    </source>
</evidence>
<dbReference type="GO" id="GO:0046983">
    <property type="term" value="F:protein dimerization activity"/>
    <property type="evidence" value="ECO:0007669"/>
    <property type="project" value="InterPro"/>
</dbReference>
<dbReference type="PANTHER" id="PTHR11793:SF13">
    <property type="entry name" value="PROTEIN DAUGHTERLESS"/>
    <property type="match status" value="1"/>
</dbReference>
<dbReference type="SUPFAM" id="SSF47459">
    <property type="entry name" value="HLH, helix-loop-helix DNA-binding domain"/>
    <property type="match status" value="1"/>
</dbReference>
<feature type="region of interest" description="Disordered" evidence="6">
    <location>
        <begin position="95"/>
        <end position="153"/>
    </location>
</feature>
<evidence type="ECO:0000256" key="4">
    <source>
        <dbReference type="ARBA" id="ARBA00023163"/>
    </source>
</evidence>